<evidence type="ECO:0000256" key="10">
    <source>
        <dbReference type="ARBA" id="ARBA00080859"/>
    </source>
</evidence>
<keyword evidence="4" id="KW-0677">Repeat</keyword>
<dbReference type="GO" id="GO:0035145">
    <property type="term" value="C:exon-exon junction complex"/>
    <property type="evidence" value="ECO:0007669"/>
    <property type="project" value="TreeGrafter"/>
</dbReference>
<feature type="domain" description="MIF4G" evidence="12">
    <location>
        <begin position="979"/>
        <end position="1193"/>
    </location>
</feature>
<dbReference type="Pfam" id="PF04050">
    <property type="entry name" value="Upf2"/>
    <property type="match status" value="1"/>
</dbReference>
<dbReference type="PANTHER" id="PTHR12839:SF7">
    <property type="entry name" value="REGULATOR OF NONSENSE TRANSCRIPTS 2"/>
    <property type="match status" value="1"/>
</dbReference>
<accession>A0AAD9NWA4</accession>
<organism evidence="13 14">
    <name type="scientific">Ridgeia piscesae</name>
    <name type="common">Tubeworm</name>
    <dbReference type="NCBI Taxonomy" id="27915"/>
    <lineage>
        <taxon>Eukaryota</taxon>
        <taxon>Metazoa</taxon>
        <taxon>Spiralia</taxon>
        <taxon>Lophotrochozoa</taxon>
        <taxon>Annelida</taxon>
        <taxon>Polychaeta</taxon>
        <taxon>Sedentaria</taxon>
        <taxon>Canalipalpata</taxon>
        <taxon>Sabellida</taxon>
        <taxon>Siboglinidae</taxon>
        <taxon>Ridgeia</taxon>
    </lineage>
</organism>
<feature type="compositionally biased region" description="Gly residues" evidence="11">
    <location>
        <begin position="1"/>
        <end position="11"/>
    </location>
</feature>
<protein>
    <recommendedName>
        <fullName evidence="9">Regulator of nonsense transcripts 2</fullName>
    </recommendedName>
    <alternativeName>
        <fullName evidence="10">Up-frameshift suppressor 2 homolog</fullName>
    </alternativeName>
</protein>
<dbReference type="InterPro" id="IPR007193">
    <property type="entry name" value="Upf2/Nmd2_C"/>
</dbReference>
<comment type="function">
    <text evidence="8">Involved in nonsense-mediated decay (NMD) of mRNAs containing premature stop codons by associating with the nuclear exon junction complex (EJC). Recruited by UPF3B associated with the EJC core at the cytoplasmic side of the nuclear envelope and the subsequent formation of an UPF1-UPF2-UPF3 surveillance complex (including UPF1 bound to release factors at the stalled ribosome) is believed to activate NMD. In cooperation with UPF3B stimulates both ATPase and RNA helicase activities of UPF1. Binds spliced mRNA.</text>
</comment>
<dbReference type="GO" id="GO:0005829">
    <property type="term" value="C:cytosol"/>
    <property type="evidence" value="ECO:0007669"/>
    <property type="project" value="UniProtKB-ARBA"/>
</dbReference>
<feature type="compositionally biased region" description="Basic and acidic residues" evidence="11">
    <location>
        <begin position="731"/>
        <end position="745"/>
    </location>
</feature>
<feature type="compositionally biased region" description="Polar residues" evidence="11">
    <location>
        <begin position="1273"/>
        <end position="1284"/>
    </location>
</feature>
<keyword evidence="7" id="KW-0866">Nonsense-mediated mRNA decay</keyword>
<evidence type="ECO:0000256" key="4">
    <source>
        <dbReference type="ARBA" id="ARBA00022737"/>
    </source>
</evidence>
<evidence type="ECO:0000256" key="8">
    <source>
        <dbReference type="ARBA" id="ARBA00059351"/>
    </source>
</evidence>
<dbReference type="InterPro" id="IPR003890">
    <property type="entry name" value="MIF4G-like_typ-3"/>
</dbReference>
<evidence type="ECO:0000256" key="3">
    <source>
        <dbReference type="ARBA" id="ARBA00022553"/>
    </source>
</evidence>
<evidence type="ECO:0000259" key="12">
    <source>
        <dbReference type="SMART" id="SM00543"/>
    </source>
</evidence>
<evidence type="ECO:0000256" key="5">
    <source>
        <dbReference type="ARBA" id="ARBA00022884"/>
    </source>
</evidence>
<name>A0AAD9NWA4_RIDPI</name>
<dbReference type="FunFam" id="1.25.40.180:FF:000015">
    <property type="entry name" value="regulator of nonsense transcripts 2 isoform X1"/>
    <property type="match status" value="1"/>
</dbReference>
<feature type="compositionally biased region" description="Basic and acidic residues" evidence="11">
    <location>
        <begin position="180"/>
        <end position="191"/>
    </location>
</feature>
<dbReference type="PANTHER" id="PTHR12839">
    <property type="entry name" value="NONSENSE-MEDIATED MRNA DECAY PROTEIN 2 UP-FRAMESHIFT SUPPRESSOR 2"/>
    <property type="match status" value="1"/>
</dbReference>
<dbReference type="InterPro" id="IPR039762">
    <property type="entry name" value="Nmd2/UPF2"/>
</dbReference>
<dbReference type="Gene3D" id="6.10.250.770">
    <property type="match status" value="1"/>
</dbReference>
<proteinExistence type="predicted"/>
<keyword evidence="3" id="KW-0597">Phosphoprotein</keyword>
<dbReference type="FunFam" id="1.25.40.180:FF:000014">
    <property type="entry name" value="Putative regulator of nonsense transcripts 2"/>
    <property type="match status" value="1"/>
</dbReference>
<keyword evidence="5" id="KW-0694">RNA-binding</keyword>
<feature type="region of interest" description="Disordered" evidence="11">
    <location>
        <begin position="1248"/>
        <end position="1313"/>
    </location>
</feature>
<dbReference type="SMART" id="SM00543">
    <property type="entry name" value="MIF4G"/>
    <property type="match status" value="3"/>
</dbReference>
<evidence type="ECO:0000313" key="13">
    <source>
        <dbReference type="EMBL" id="KAK2182784.1"/>
    </source>
</evidence>
<comment type="caution">
    <text evidence="13">The sequence shown here is derived from an EMBL/GenBank/DDBJ whole genome shotgun (WGS) entry which is preliminary data.</text>
</comment>
<dbReference type="EMBL" id="JAODUO010000336">
    <property type="protein sequence ID" value="KAK2182784.1"/>
    <property type="molecule type" value="Genomic_DNA"/>
</dbReference>
<feature type="region of interest" description="Disordered" evidence="11">
    <location>
        <begin position="727"/>
        <end position="752"/>
    </location>
</feature>
<dbReference type="Gene3D" id="4.10.80.160">
    <property type="match status" value="1"/>
</dbReference>
<gene>
    <name evidence="13" type="ORF">NP493_336g03000</name>
</gene>
<evidence type="ECO:0000256" key="1">
    <source>
        <dbReference type="ARBA" id="ARBA00004556"/>
    </source>
</evidence>
<evidence type="ECO:0000313" key="14">
    <source>
        <dbReference type="Proteomes" id="UP001209878"/>
    </source>
</evidence>
<dbReference type="InterPro" id="IPR016024">
    <property type="entry name" value="ARM-type_fold"/>
</dbReference>
<evidence type="ECO:0000256" key="2">
    <source>
        <dbReference type="ARBA" id="ARBA00022490"/>
    </source>
</evidence>
<feature type="compositionally biased region" description="Basic and acidic residues" evidence="11">
    <location>
        <begin position="32"/>
        <end position="52"/>
    </location>
</feature>
<sequence length="1494" mass="170300">MSTTGGAGGVTGKASTASTSGPGGIKWASWNRHSDGESGQKLDTTQKGDTSEKNASPMPRGRSYQENRRHERDRRDNMRRNEKKTEWSIGKKVEHSGDSDDKKGGKRELDDACTDGKSSKVISKEEKDATDLWSRENHDKRPSRSKSDSAQPDGVRKKSGMGTVDRKAEGDTHMSSWGEKGGDSRKSEHNSRATGGTGPKDSASKGQGDGPRTKANGSSSELLNLLKPKRADKGKTSGSGGVSSSSNSRGKSKLPADVKAVGKSASDLEALWQREEEARNKEKAKREAEEEEKRKEEERIREEKAQQEEEERKKKEEEERIRQEELKTVTDFAREGEEKLKMKAELRETNRTAIENRPDESFYSKLDSSLKKNTAFVRKLRNLTESQKDPLMKEFHTLNLSKYIGEAAAAITEAKLKMSDVGCALHICSLMHQRYADFTKTLFENWHRILMSTKKDEKVSNPSKLRVDLRFFADLITVGVFTQKEGLPLLANQLTLLIGNDKDDHSNLPILLSFCRHCGDDYAGLLSRKYRLLSEKYEVTIPRSKMLPAERQKACRHLLKDYYTSLCQHLLRDHENLRNMELQNRKILQTKGELSEERRDKFEALQNAFQKLLQNTSMLADLLDETLPELQEEDMKTDSDGCGLDIFSTLKGAEYQYDGDTSLFEDDDTRQFYETLPDLKAIIPGILYKDSEHSVTVQQQQKPADKLDEELESLDVEELEKEIEGEVLQEGADKEGVGEEGKGEEDVPPSDVEPTVADIEEEEGDVGSSMKVILDAYLSKLPNCVNRELIDKAAIEFCMNLNTKANRKKLVRALFTVQRTRYDLLPFYARLVATLTPCMPDVANELVMLLRSDFRWHVRKKDQINIESKLKTVRFIGELVKFNVFPKADALLCIKMLMFDFSHHNIEMACALLESAGRFLYRSPDSHHRTKVYLDVMMRKKAALHLDSRYTTMIENAFYYSNPPDVKMESHKERPPMHEYIRRLLYRDLSKVTTEKVLRQMRKLNWDDLENCAYACKCMTAIWNVRYNSIHCCANLLAGLARYHETFAIQVVDGVLEDIRLGMEINHPKYNQRRVSTAKYLGELYNYRLLESSVIFKTLYSFITFGVTFDELNPSLLDPPEHLFRLRLVCVVLDTCGQYFDRGSSKKKLDCFLVYFQRYYWYKKKAVIWSEVRPFPIDIDYMVQETVETLRPSLHMCHSYDDAAEAADQLDKQFRAKLAEVFSNHAEGDEGGDTEEEYALPTIHESDEMDELSQGVGQLDEDGGTQDSEMDGETNTGSCSQRADNMTGECEADEDEDDDLNLDSAGEADDEEEQVAVLTGGLKHLKCTEDDDFMTAFDMMLTENIQARNQESVKVPQFDIAVPVHLKSQQKPKGLPLPGFPEDETDVINNTTKSSVNFVLMTRKGNRQQFSTLNVPISAEFATKFKEREQAERAEKERMKRVVLDIHERQEEEDYQEMLVSLTRPAPANLNRERRVRYQHPKGAPDADLIFGSK</sequence>
<feature type="compositionally biased region" description="Basic and acidic residues" evidence="11">
    <location>
        <begin position="122"/>
        <end position="147"/>
    </location>
</feature>
<evidence type="ECO:0000256" key="11">
    <source>
        <dbReference type="SAM" id="MobiDB-lite"/>
    </source>
</evidence>
<feature type="compositionally biased region" description="Basic and acidic residues" evidence="11">
    <location>
        <begin position="272"/>
        <end position="321"/>
    </location>
</feature>
<dbReference type="Proteomes" id="UP001209878">
    <property type="component" value="Unassembled WGS sequence"/>
</dbReference>
<dbReference type="FunFam" id="1.25.40.180:FF:000023">
    <property type="entry name" value="regulator of nonsense transcripts 2 isoform X1"/>
    <property type="match status" value="1"/>
</dbReference>
<keyword evidence="6" id="KW-0175">Coiled coil</keyword>
<evidence type="ECO:0000256" key="9">
    <source>
        <dbReference type="ARBA" id="ARBA00068726"/>
    </source>
</evidence>
<reference evidence="13" key="1">
    <citation type="journal article" date="2023" name="Mol. Biol. Evol.">
        <title>Third-Generation Sequencing Reveals the Adaptive Role of the Epigenome in Three Deep-Sea Polychaetes.</title>
        <authorList>
            <person name="Perez M."/>
            <person name="Aroh O."/>
            <person name="Sun Y."/>
            <person name="Lan Y."/>
            <person name="Juniper S.K."/>
            <person name="Young C.R."/>
            <person name="Angers B."/>
            <person name="Qian P.Y."/>
        </authorList>
    </citation>
    <scope>NUCLEOTIDE SEQUENCE</scope>
    <source>
        <strain evidence="13">R07B-5</strain>
    </source>
</reference>
<feature type="region of interest" description="Disordered" evidence="11">
    <location>
        <begin position="1"/>
        <end position="321"/>
    </location>
</feature>
<dbReference type="GO" id="GO:0000184">
    <property type="term" value="P:nuclear-transcribed mRNA catabolic process, nonsense-mediated decay"/>
    <property type="evidence" value="ECO:0007669"/>
    <property type="project" value="UniProtKB-KW"/>
</dbReference>
<dbReference type="GO" id="GO:0003723">
    <property type="term" value="F:RNA binding"/>
    <property type="evidence" value="ECO:0007669"/>
    <property type="project" value="UniProtKB-KW"/>
</dbReference>
<feature type="domain" description="MIF4G" evidence="12">
    <location>
        <begin position="370"/>
        <end position="591"/>
    </location>
</feature>
<comment type="subcellular location">
    <subcellularLocation>
        <location evidence="1">Cytoplasm</location>
        <location evidence="1">Perinuclear region</location>
    </subcellularLocation>
</comment>
<dbReference type="Pfam" id="PF02854">
    <property type="entry name" value="MIF4G"/>
    <property type="match status" value="3"/>
</dbReference>
<evidence type="ECO:0000256" key="6">
    <source>
        <dbReference type="ARBA" id="ARBA00023054"/>
    </source>
</evidence>
<feature type="compositionally biased region" description="Acidic residues" evidence="11">
    <location>
        <begin position="1259"/>
        <end position="1272"/>
    </location>
</feature>
<keyword evidence="2" id="KW-0963">Cytoplasm</keyword>
<feature type="domain" description="MIF4G" evidence="12">
    <location>
        <begin position="775"/>
        <end position="964"/>
    </location>
</feature>
<evidence type="ECO:0000256" key="7">
    <source>
        <dbReference type="ARBA" id="ARBA00023161"/>
    </source>
</evidence>
<keyword evidence="14" id="KW-1185">Reference proteome</keyword>
<dbReference type="GO" id="GO:0048471">
    <property type="term" value="C:perinuclear region of cytoplasm"/>
    <property type="evidence" value="ECO:0007669"/>
    <property type="project" value="UniProtKB-SubCell"/>
</dbReference>
<dbReference type="Gene3D" id="1.25.40.180">
    <property type="match status" value="3"/>
</dbReference>
<feature type="compositionally biased region" description="Acidic residues" evidence="11">
    <location>
        <begin position="1290"/>
        <end position="1313"/>
    </location>
</feature>
<dbReference type="SUPFAM" id="SSF48371">
    <property type="entry name" value="ARM repeat"/>
    <property type="match status" value="3"/>
</dbReference>
<feature type="compositionally biased region" description="Basic and acidic residues" evidence="11">
    <location>
        <begin position="63"/>
        <end position="110"/>
    </location>
</feature>